<name>A8NDG3_COPC7</name>
<dbReference type="Proteomes" id="UP000001861">
    <property type="component" value="Unassembled WGS sequence"/>
</dbReference>
<dbReference type="EMBL" id="AACS02000009">
    <property type="protein sequence ID" value="EAU89010.2"/>
    <property type="molecule type" value="Genomic_DNA"/>
</dbReference>
<gene>
    <name evidence="2" type="ORF">CC1G_09979</name>
</gene>
<organism evidence="2 3">
    <name type="scientific">Coprinopsis cinerea (strain Okayama-7 / 130 / ATCC MYA-4618 / FGSC 9003)</name>
    <name type="common">Inky cap fungus</name>
    <name type="synonym">Hormographiella aspergillata</name>
    <dbReference type="NCBI Taxonomy" id="240176"/>
    <lineage>
        <taxon>Eukaryota</taxon>
        <taxon>Fungi</taxon>
        <taxon>Dikarya</taxon>
        <taxon>Basidiomycota</taxon>
        <taxon>Agaricomycotina</taxon>
        <taxon>Agaricomycetes</taxon>
        <taxon>Agaricomycetidae</taxon>
        <taxon>Agaricales</taxon>
        <taxon>Agaricineae</taxon>
        <taxon>Psathyrellaceae</taxon>
        <taxon>Coprinopsis</taxon>
    </lineage>
</organism>
<keyword evidence="1" id="KW-0732">Signal</keyword>
<evidence type="ECO:0000313" key="3">
    <source>
        <dbReference type="Proteomes" id="UP000001861"/>
    </source>
</evidence>
<keyword evidence="3" id="KW-1185">Reference proteome</keyword>
<comment type="caution">
    <text evidence="2">The sequence shown here is derived from an EMBL/GenBank/DDBJ whole genome shotgun (WGS) entry which is preliminary data.</text>
</comment>
<dbReference type="OrthoDB" id="2686356at2759"/>
<dbReference type="AlphaFoldDB" id="A8NDG3"/>
<dbReference type="KEGG" id="cci:CC1G_09979"/>
<dbReference type="InParanoid" id="A8NDG3"/>
<protein>
    <recommendedName>
        <fullName evidence="4">Secreted protein</fullName>
    </recommendedName>
</protein>
<dbReference type="GeneID" id="6009253"/>
<dbReference type="RefSeq" id="XP_001832765.2">
    <property type="nucleotide sequence ID" value="XM_001832713.2"/>
</dbReference>
<accession>A8NDG3</accession>
<dbReference type="OMA" id="PINTTTY"/>
<reference evidence="2 3" key="1">
    <citation type="journal article" date="2010" name="Proc. Natl. Acad. Sci. U.S.A.">
        <title>Insights into evolution of multicellular fungi from the assembled chromosomes of the mushroom Coprinopsis cinerea (Coprinus cinereus).</title>
        <authorList>
            <person name="Stajich J.E."/>
            <person name="Wilke S.K."/>
            <person name="Ahren D."/>
            <person name="Au C.H."/>
            <person name="Birren B.W."/>
            <person name="Borodovsky M."/>
            <person name="Burns C."/>
            <person name="Canback B."/>
            <person name="Casselton L.A."/>
            <person name="Cheng C.K."/>
            <person name="Deng J."/>
            <person name="Dietrich F.S."/>
            <person name="Fargo D.C."/>
            <person name="Farman M.L."/>
            <person name="Gathman A.C."/>
            <person name="Goldberg J."/>
            <person name="Guigo R."/>
            <person name="Hoegger P.J."/>
            <person name="Hooker J.B."/>
            <person name="Huggins A."/>
            <person name="James T.Y."/>
            <person name="Kamada T."/>
            <person name="Kilaru S."/>
            <person name="Kodira C."/>
            <person name="Kues U."/>
            <person name="Kupfer D."/>
            <person name="Kwan H.S."/>
            <person name="Lomsadze A."/>
            <person name="Li W."/>
            <person name="Lilly W.W."/>
            <person name="Ma L.J."/>
            <person name="Mackey A.J."/>
            <person name="Manning G."/>
            <person name="Martin F."/>
            <person name="Muraguchi H."/>
            <person name="Natvig D.O."/>
            <person name="Palmerini H."/>
            <person name="Ramesh M.A."/>
            <person name="Rehmeyer C.J."/>
            <person name="Roe B.A."/>
            <person name="Shenoy N."/>
            <person name="Stanke M."/>
            <person name="Ter-Hovhannisyan V."/>
            <person name="Tunlid A."/>
            <person name="Velagapudi R."/>
            <person name="Vision T.J."/>
            <person name="Zeng Q."/>
            <person name="Zolan M.E."/>
            <person name="Pukkila P.J."/>
        </authorList>
    </citation>
    <scope>NUCLEOTIDE SEQUENCE [LARGE SCALE GENOMIC DNA]</scope>
    <source>
        <strain evidence="3">Okayama-7 / 130 / ATCC MYA-4618 / FGSC 9003</strain>
    </source>
</reference>
<feature type="signal peptide" evidence="1">
    <location>
        <begin position="1"/>
        <end position="17"/>
    </location>
</feature>
<evidence type="ECO:0008006" key="4">
    <source>
        <dbReference type="Google" id="ProtNLM"/>
    </source>
</evidence>
<feature type="chain" id="PRO_5002724550" description="Secreted protein" evidence="1">
    <location>
        <begin position="18"/>
        <end position="192"/>
    </location>
</feature>
<dbReference type="HOGENOM" id="CLU_101873_1_0_1"/>
<proteinExistence type="predicted"/>
<sequence>MSRRVLHLLVVVTASLALPQSTAPSAEAIDLAPGDCPEIIPGPGLPSLKSLNLTSADLCKSPEEFQKAHGLPDIEQPSLMKRYTPWCSGSTVVSYWKATSCYNYLWYLGNTPCVVPPSGSRFCHSNTGTDDVAWYGTSVNGHTTQSTCQEVAAGGNWVLEHCAEILADLVFLWEGANAAWNNGNLAVRIGPY</sequence>
<evidence type="ECO:0000313" key="2">
    <source>
        <dbReference type="EMBL" id="EAU89010.2"/>
    </source>
</evidence>
<dbReference type="VEuPathDB" id="FungiDB:CC1G_09979"/>
<dbReference type="STRING" id="240176.A8NDG3"/>
<evidence type="ECO:0000256" key="1">
    <source>
        <dbReference type="SAM" id="SignalP"/>
    </source>
</evidence>